<keyword evidence="3" id="KW-1185">Reference proteome</keyword>
<proteinExistence type="predicted"/>
<keyword evidence="1" id="KW-0812">Transmembrane</keyword>
<keyword evidence="1" id="KW-1133">Transmembrane helix</keyword>
<name>M7B9G3_CHEMY</name>
<evidence type="ECO:0000313" key="3">
    <source>
        <dbReference type="Proteomes" id="UP000031443"/>
    </source>
</evidence>
<sequence length="167" mass="18490">MPAVGSLRAAPLQSPLILGSICAALIAGLGSWDWFALVTYIAIASSLRGVRNQPLVRCSYANLIPDVDSARSTEEFFYQPSFFSGRWSVAVSTLKHYNDQLLCCCGRLGVDIPLDSDPANLHLKLLHVSYGTQLSYLPEESRTYELPWSLRILNFSGNRCTSQNGYR</sequence>
<feature type="transmembrane region" description="Helical" evidence="1">
    <location>
        <begin position="16"/>
        <end position="43"/>
    </location>
</feature>
<evidence type="ECO:0000256" key="1">
    <source>
        <dbReference type="SAM" id="Phobius"/>
    </source>
</evidence>
<dbReference type="EMBL" id="KB535131">
    <property type="protein sequence ID" value="EMP33794.1"/>
    <property type="molecule type" value="Genomic_DNA"/>
</dbReference>
<accession>M7B9G3</accession>
<protein>
    <submittedName>
        <fullName evidence="2">Uncharacterized protein</fullName>
    </submittedName>
</protein>
<dbReference type="Proteomes" id="UP000031443">
    <property type="component" value="Unassembled WGS sequence"/>
</dbReference>
<keyword evidence="1" id="KW-0472">Membrane</keyword>
<dbReference type="eggNOG" id="KOG0531">
    <property type="taxonomic scope" value="Eukaryota"/>
</dbReference>
<organism evidence="2 3">
    <name type="scientific">Chelonia mydas</name>
    <name type="common">Green sea-turtle</name>
    <name type="synonym">Chelonia agassizi</name>
    <dbReference type="NCBI Taxonomy" id="8469"/>
    <lineage>
        <taxon>Eukaryota</taxon>
        <taxon>Metazoa</taxon>
        <taxon>Chordata</taxon>
        <taxon>Craniata</taxon>
        <taxon>Vertebrata</taxon>
        <taxon>Euteleostomi</taxon>
        <taxon>Archelosauria</taxon>
        <taxon>Testudinata</taxon>
        <taxon>Testudines</taxon>
        <taxon>Cryptodira</taxon>
        <taxon>Durocryptodira</taxon>
        <taxon>Americhelydia</taxon>
        <taxon>Chelonioidea</taxon>
        <taxon>Cheloniidae</taxon>
        <taxon>Chelonia</taxon>
    </lineage>
</organism>
<reference evidence="3" key="1">
    <citation type="journal article" date="2013" name="Nat. Genet.">
        <title>The draft genomes of soft-shell turtle and green sea turtle yield insights into the development and evolution of the turtle-specific body plan.</title>
        <authorList>
            <person name="Wang Z."/>
            <person name="Pascual-Anaya J."/>
            <person name="Zadissa A."/>
            <person name="Li W."/>
            <person name="Niimura Y."/>
            <person name="Huang Z."/>
            <person name="Li C."/>
            <person name="White S."/>
            <person name="Xiong Z."/>
            <person name="Fang D."/>
            <person name="Wang B."/>
            <person name="Ming Y."/>
            <person name="Chen Y."/>
            <person name="Zheng Y."/>
            <person name="Kuraku S."/>
            <person name="Pignatelli M."/>
            <person name="Herrero J."/>
            <person name="Beal K."/>
            <person name="Nozawa M."/>
            <person name="Li Q."/>
            <person name="Wang J."/>
            <person name="Zhang H."/>
            <person name="Yu L."/>
            <person name="Shigenobu S."/>
            <person name="Wang J."/>
            <person name="Liu J."/>
            <person name="Flicek P."/>
            <person name="Searle S."/>
            <person name="Wang J."/>
            <person name="Kuratani S."/>
            <person name="Yin Y."/>
            <person name="Aken B."/>
            <person name="Zhang G."/>
            <person name="Irie N."/>
        </authorList>
    </citation>
    <scope>NUCLEOTIDE SEQUENCE [LARGE SCALE GENOMIC DNA]</scope>
</reference>
<dbReference type="AlphaFoldDB" id="M7B9G3"/>
<gene>
    <name evidence="2" type="ORF">UY3_09087</name>
</gene>
<evidence type="ECO:0000313" key="2">
    <source>
        <dbReference type="EMBL" id="EMP33794.1"/>
    </source>
</evidence>